<evidence type="ECO:0000313" key="2">
    <source>
        <dbReference type="EMBL" id="MCW8085014.1"/>
    </source>
</evidence>
<proteinExistence type="predicted"/>
<organism evidence="2 3">
    <name type="scientific">Sabulicella glaciei</name>
    <dbReference type="NCBI Taxonomy" id="2984948"/>
    <lineage>
        <taxon>Bacteria</taxon>
        <taxon>Pseudomonadati</taxon>
        <taxon>Pseudomonadota</taxon>
        <taxon>Alphaproteobacteria</taxon>
        <taxon>Acetobacterales</taxon>
        <taxon>Acetobacteraceae</taxon>
        <taxon>Sabulicella</taxon>
    </lineage>
</organism>
<protein>
    <submittedName>
        <fullName evidence="2">GNAT family N-acetyltransferase</fullName>
        <ecNumber evidence="2">2.3.1.-</ecNumber>
    </submittedName>
</protein>
<evidence type="ECO:0000313" key="3">
    <source>
        <dbReference type="Proteomes" id="UP001526430"/>
    </source>
</evidence>
<dbReference type="SUPFAM" id="SSF55729">
    <property type="entry name" value="Acyl-CoA N-acyltransferases (Nat)"/>
    <property type="match status" value="1"/>
</dbReference>
<keyword evidence="2" id="KW-0808">Transferase</keyword>
<keyword evidence="3" id="KW-1185">Reference proteome</keyword>
<gene>
    <name evidence="2" type="ORF">OF850_05195</name>
</gene>
<reference evidence="2 3" key="1">
    <citation type="submission" date="2022-10" db="EMBL/GenBank/DDBJ databases">
        <title>Roseococcus glaciei nov., sp. nov., isolated from glacier.</title>
        <authorList>
            <person name="Liu Q."/>
            <person name="Xin Y.-H."/>
        </authorList>
    </citation>
    <scope>NUCLEOTIDE SEQUENCE [LARGE SCALE GENOMIC DNA]</scope>
    <source>
        <strain evidence="2 3">MDT2-1-1</strain>
    </source>
</reference>
<dbReference type="RefSeq" id="WP_301588825.1">
    <property type="nucleotide sequence ID" value="NZ_JAPFQI010000001.1"/>
</dbReference>
<evidence type="ECO:0000259" key="1">
    <source>
        <dbReference type="PROSITE" id="PS51186"/>
    </source>
</evidence>
<comment type="caution">
    <text evidence="2">The sequence shown here is derived from an EMBL/GenBank/DDBJ whole genome shotgun (WGS) entry which is preliminary data.</text>
</comment>
<dbReference type="Gene3D" id="3.40.630.30">
    <property type="match status" value="1"/>
</dbReference>
<dbReference type="Proteomes" id="UP001526430">
    <property type="component" value="Unassembled WGS sequence"/>
</dbReference>
<feature type="domain" description="N-acetyltransferase" evidence="1">
    <location>
        <begin position="3"/>
        <end position="191"/>
    </location>
</feature>
<dbReference type="PROSITE" id="PS51186">
    <property type="entry name" value="GNAT"/>
    <property type="match status" value="1"/>
</dbReference>
<name>A0ABT3NTY3_9PROT</name>
<sequence length="195" mass="22117">MSLRIETLRGEALLRHLPRLGHLRGAVFREWPYLYEAEGRYETNYLRQYAEGEGAAVIVGLDGEEAVGASTCQPMREAHAPVRQAFEEAGRDPAEHSYFGESVLLPEYRGQGVGVAFFTKREEVAREAGLRFAAFCAVERDAEDPRRPPGHVPLDGFWRKRGYTHHPDIACRFNWREIGGAAEVPHHLSFWIKTL</sequence>
<dbReference type="InterPro" id="IPR016181">
    <property type="entry name" value="Acyl_CoA_acyltransferase"/>
</dbReference>
<dbReference type="Pfam" id="PF00583">
    <property type="entry name" value="Acetyltransf_1"/>
    <property type="match status" value="1"/>
</dbReference>
<dbReference type="GO" id="GO:0016746">
    <property type="term" value="F:acyltransferase activity"/>
    <property type="evidence" value="ECO:0007669"/>
    <property type="project" value="UniProtKB-KW"/>
</dbReference>
<dbReference type="EMBL" id="JAPFQI010000001">
    <property type="protein sequence ID" value="MCW8085014.1"/>
    <property type="molecule type" value="Genomic_DNA"/>
</dbReference>
<accession>A0ABT3NTY3</accession>
<dbReference type="InterPro" id="IPR000182">
    <property type="entry name" value="GNAT_dom"/>
</dbReference>
<keyword evidence="2" id="KW-0012">Acyltransferase</keyword>
<dbReference type="EC" id="2.3.1.-" evidence="2"/>